<evidence type="ECO:0000313" key="3">
    <source>
        <dbReference type="Proteomes" id="UP000198636"/>
    </source>
</evidence>
<gene>
    <name evidence="2" type="ORF">SAMN03080606_01716</name>
</gene>
<evidence type="ECO:0008006" key="4">
    <source>
        <dbReference type="Google" id="ProtNLM"/>
    </source>
</evidence>
<reference evidence="2 3" key="1">
    <citation type="submission" date="2016-10" db="EMBL/GenBank/DDBJ databases">
        <authorList>
            <person name="de Groot N.N."/>
        </authorList>
    </citation>
    <scope>NUCLEOTIDE SEQUENCE [LARGE SCALE GENOMIC DNA]</scope>
    <source>
        <strain evidence="2 3">DSM 18978</strain>
    </source>
</reference>
<dbReference type="STRING" id="1120976.SAMN03080606_01716"/>
<protein>
    <recommendedName>
        <fullName evidence="4">TM2 domain-containing protein</fullName>
    </recommendedName>
</protein>
<dbReference type="AlphaFoldDB" id="A0A1G5GK76"/>
<dbReference type="OrthoDB" id="82335at2"/>
<dbReference type="EMBL" id="FMUS01000009">
    <property type="protein sequence ID" value="SCY51757.1"/>
    <property type="molecule type" value="Genomic_DNA"/>
</dbReference>
<feature type="transmembrane region" description="Helical" evidence="1">
    <location>
        <begin position="99"/>
        <end position="117"/>
    </location>
</feature>
<keyword evidence="1" id="KW-0472">Membrane</keyword>
<evidence type="ECO:0000313" key="2">
    <source>
        <dbReference type="EMBL" id="SCY51757.1"/>
    </source>
</evidence>
<dbReference type="RefSeq" id="WP_091542300.1">
    <property type="nucleotide sequence ID" value="NZ_FMUS01000009.1"/>
</dbReference>
<accession>A0A1G5GK76</accession>
<sequence length="168" mass="19007">MKINKTFGVFLSFLPGVAHMYMGLQRQGIELMTLFFLPMFLTDFIRISIFMFAVPIIWFYSFFDALHKLSDPEKRIDGDILLFSWLKGEVTTSWNKNKLLAYGLIFIGCVLIFQRVALPLVSTYISWGIARYLETAVLAILFILGGIKLLLGSKNSSKGGNESCDNGE</sequence>
<feature type="transmembrane region" description="Helical" evidence="1">
    <location>
        <begin position="44"/>
        <end position="66"/>
    </location>
</feature>
<proteinExistence type="predicted"/>
<name>A0A1G5GK76_9FIRM</name>
<organism evidence="2 3">
    <name type="scientific">Alkaliphilus peptidifermentans DSM 18978</name>
    <dbReference type="NCBI Taxonomy" id="1120976"/>
    <lineage>
        <taxon>Bacteria</taxon>
        <taxon>Bacillati</taxon>
        <taxon>Bacillota</taxon>
        <taxon>Clostridia</taxon>
        <taxon>Peptostreptococcales</taxon>
        <taxon>Natronincolaceae</taxon>
        <taxon>Alkaliphilus</taxon>
    </lineage>
</organism>
<feature type="transmembrane region" description="Helical" evidence="1">
    <location>
        <begin position="7"/>
        <end position="24"/>
    </location>
</feature>
<dbReference type="Proteomes" id="UP000198636">
    <property type="component" value="Unassembled WGS sequence"/>
</dbReference>
<keyword evidence="1" id="KW-0812">Transmembrane</keyword>
<evidence type="ECO:0000256" key="1">
    <source>
        <dbReference type="SAM" id="Phobius"/>
    </source>
</evidence>
<keyword evidence="1" id="KW-1133">Transmembrane helix</keyword>
<keyword evidence="3" id="KW-1185">Reference proteome</keyword>
<feature type="transmembrane region" description="Helical" evidence="1">
    <location>
        <begin position="129"/>
        <end position="151"/>
    </location>
</feature>